<comment type="catalytic activity">
    <reaction evidence="8">
        <text>[GlcNAc-(1-&gt;4)-Mur2Ac(oyl-L-Ala-gamma-D-Glu-L-Lys-D-Ala-D-Ala)](n)-di-trans,octa-cis-undecaprenyl diphosphate + beta-D-GlcNAc-(1-&gt;4)-Mur2Ac(oyl-L-Ala-gamma-D-Glu-L-Lys-D-Ala-D-Ala)-di-trans,octa-cis-undecaprenyl diphosphate = [GlcNAc-(1-&gt;4)-Mur2Ac(oyl-L-Ala-gamma-D-Glu-L-Lys-D-Ala-D-Ala)](n+1)-di-trans,octa-cis-undecaprenyl diphosphate + di-trans,octa-cis-undecaprenyl diphosphate + H(+)</text>
        <dbReference type="Rhea" id="RHEA:23708"/>
        <dbReference type="Rhea" id="RHEA-COMP:9602"/>
        <dbReference type="Rhea" id="RHEA-COMP:9603"/>
        <dbReference type="ChEBI" id="CHEBI:15378"/>
        <dbReference type="ChEBI" id="CHEBI:58405"/>
        <dbReference type="ChEBI" id="CHEBI:60033"/>
        <dbReference type="ChEBI" id="CHEBI:78435"/>
        <dbReference type="EC" id="2.4.99.28"/>
    </reaction>
</comment>
<dbReference type="PANTHER" id="PTHR32282">
    <property type="entry name" value="BINDING PROTEIN TRANSPEPTIDASE, PUTATIVE-RELATED"/>
    <property type="match status" value="1"/>
</dbReference>
<evidence type="ECO:0000256" key="9">
    <source>
        <dbReference type="SAM" id="MobiDB-lite"/>
    </source>
</evidence>
<dbReference type="RefSeq" id="WP_179579016.1">
    <property type="nucleotide sequence ID" value="NZ_JACCFM010000001.1"/>
</dbReference>
<feature type="region of interest" description="Disordered" evidence="9">
    <location>
        <begin position="618"/>
        <end position="645"/>
    </location>
</feature>
<dbReference type="Pfam" id="PF03793">
    <property type="entry name" value="PASTA"/>
    <property type="match status" value="2"/>
</dbReference>
<comment type="catalytic activity">
    <reaction evidence="7">
        <text>Preferential cleavage: (Ac)2-L-Lys-D-Ala-|-D-Ala. Also transpeptidation of peptidyl-alanyl moieties that are N-acyl substituents of D-alanine.</text>
        <dbReference type="EC" id="3.4.16.4"/>
    </reaction>
</comment>
<feature type="region of interest" description="Disordered" evidence="9">
    <location>
        <begin position="838"/>
        <end position="861"/>
    </location>
</feature>
<dbReference type="AlphaFoldDB" id="A0A7Z0EF54"/>
<dbReference type="Proteomes" id="UP000537260">
    <property type="component" value="Unassembled WGS sequence"/>
</dbReference>
<dbReference type="EMBL" id="JACCFM010000001">
    <property type="protein sequence ID" value="NYJ20400.1"/>
    <property type="molecule type" value="Genomic_DNA"/>
</dbReference>
<keyword evidence="1 11" id="KW-0121">Carboxypeptidase</keyword>
<dbReference type="InterPro" id="IPR001264">
    <property type="entry name" value="Glyco_trans_51"/>
</dbReference>
<organism evidence="11 12">
    <name type="scientific">Glaciibacter psychrotolerans</name>
    <dbReference type="NCBI Taxonomy" id="670054"/>
    <lineage>
        <taxon>Bacteria</taxon>
        <taxon>Bacillati</taxon>
        <taxon>Actinomycetota</taxon>
        <taxon>Actinomycetes</taxon>
        <taxon>Micrococcales</taxon>
        <taxon>Microbacteriaceae</taxon>
        <taxon>Glaciibacter</taxon>
    </lineage>
</organism>
<evidence type="ECO:0000256" key="7">
    <source>
        <dbReference type="ARBA" id="ARBA00034000"/>
    </source>
</evidence>
<evidence type="ECO:0000313" key="12">
    <source>
        <dbReference type="Proteomes" id="UP000537260"/>
    </source>
</evidence>
<dbReference type="InterPro" id="IPR001460">
    <property type="entry name" value="PCN-bd_Tpept"/>
</dbReference>
<dbReference type="GO" id="GO:0030288">
    <property type="term" value="C:outer membrane-bounded periplasmic space"/>
    <property type="evidence" value="ECO:0007669"/>
    <property type="project" value="TreeGrafter"/>
</dbReference>
<dbReference type="InterPro" id="IPR005543">
    <property type="entry name" value="PASTA_dom"/>
</dbReference>
<gene>
    <name evidence="11" type="ORF">HNR05_002191</name>
</gene>
<dbReference type="Pfam" id="PF00905">
    <property type="entry name" value="Transpeptidase"/>
    <property type="match status" value="1"/>
</dbReference>
<dbReference type="Gene3D" id="3.30.10.20">
    <property type="match status" value="2"/>
</dbReference>
<protein>
    <submittedName>
        <fullName evidence="11">Membrane peptidoglycan carboxypeptidase</fullName>
    </submittedName>
</protein>
<name>A0A7Z0EF54_9MICO</name>
<dbReference type="Gene3D" id="3.40.710.10">
    <property type="entry name" value="DD-peptidase/beta-lactamase superfamily"/>
    <property type="match status" value="1"/>
</dbReference>
<sequence length="861" mass="90100">MSVKNRTASGVLGGVLGFIGMSAVAGVLVTVAVTPALALSGIAATNTISVFENLPEFLTIDQLSQKSNIYATNNEGAPVLLASFYDQNRVEVGSDQISQFVKDAAVAGEDPRYFEHGGVDLEGTVKGAVKTLGGGDTRGGSSITQQYVKNVLVQKCEVLTNEKEVKACYIDATETSIDRKLKEMRLAIGLEKKYSKDDILRQYLNITGFGGSVYGIEAAANYYYSTSAANLTLAQSASLVAIVNNPVKFQLDNPDSETNGAANGYAANKQRRDYILNEMLKYKKISKDDYTAAIASPIEPAIQEPSTGCQTAGGSGYFCDYVTTILKTDPTFGADAETRLLNFKRGGYDVYTTLDLDLQAAAESTMAEYVPATMDGWDVGGVISSVQVGTGRVLAMAQNRKYSQDPAVLENPDYTSINYNTDETQGGSLGFQPGSTYKVFTLGEWLKEGHSLNERVDSRRKSDWGTFKDSCDGPQNYGASFNPKNDSGESGSNYSALQSTQESINTGFIGMAKKLDLCGIRQTAEAFGVHRANGKPLEQGASSVLGTNEVAPLTMAVAFAGIANSGSTCSPVAIDKIVGPNDKEIPIPKSTCTQSVEPSVAAGMTYAMQRVMTGGTATQSYGATRPRVPMIGKTGTTDGNKDTWMSGASTKVSTVVGVVSVNGDINQRAVTMNGTTASYARHHMWPAVMSVANAKYGGDDFPEASSSVIQTVQVPVPDVRGKSMAEAQSAIEAAGFTFSDGGVIDSDVAAGLVAGTDPAGGGNTDRGSTITVFTSNGAMKALPNVVGKALNDAKNDLREFNVKIVEKSDPRQIGRVISMEPGAGTPARPGDTVTIVVGSATGGNGGGADNGNGNGSGDGNG</sequence>
<accession>A0A7Z0EF54</accession>
<keyword evidence="5" id="KW-0378">Hydrolase</keyword>
<keyword evidence="4" id="KW-0808">Transferase</keyword>
<dbReference type="GO" id="GO:0008955">
    <property type="term" value="F:peptidoglycan glycosyltransferase activity"/>
    <property type="evidence" value="ECO:0007669"/>
    <property type="project" value="UniProtKB-EC"/>
</dbReference>
<feature type="compositionally biased region" description="Gly residues" evidence="9">
    <location>
        <begin position="840"/>
        <end position="861"/>
    </location>
</feature>
<keyword evidence="6" id="KW-0511">Multifunctional enzyme</keyword>
<dbReference type="SUPFAM" id="SSF56601">
    <property type="entry name" value="beta-lactamase/transpeptidase-like"/>
    <property type="match status" value="1"/>
</dbReference>
<feature type="compositionally biased region" description="Polar residues" evidence="9">
    <location>
        <begin position="477"/>
        <end position="494"/>
    </location>
</feature>
<evidence type="ECO:0000256" key="6">
    <source>
        <dbReference type="ARBA" id="ARBA00023268"/>
    </source>
</evidence>
<dbReference type="PROSITE" id="PS51178">
    <property type="entry name" value="PASTA"/>
    <property type="match status" value="2"/>
</dbReference>
<feature type="compositionally biased region" description="Low complexity" evidence="9">
    <location>
        <begin position="632"/>
        <end position="645"/>
    </location>
</feature>
<keyword evidence="12" id="KW-1185">Reference proteome</keyword>
<evidence type="ECO:0000256" key="2">
    <source>
        <dbReference type="ARBA" id="ARBA00022670"/>
    </source>
</evidence>
<dbReference type="SMART" id="SM00740">
    <property type="entry name" value="PASTA"/>
    <property type="match status" value="2"/>
</dbReference>
<dbReference type="Pfam" id="PF00912">
    <property type="entry name" value="Transgly"/>
    <property type="match status" value="1"/>
</dbReference>
<dbReference type="InterPro" id="IPR036950">
    <property type="entry name" value="PBP_transglycosylase"/>
</dbReference>
<evidence type="ECO:0000256" key="8">
    <source>
        <dbReference type="ARBA" id="ARBA00049902"/>
    </source>
</evidence>
<dbReference type="GO" id="GO:0006508">
    <property type="term" value="P:proteolysis"/>
    <property type="evidence" value="ECO:0007669"/>
    <property type="project" value="UniProtKB-KW"/>
</dbReference>
<feature type="domain" description="PASTA" evidence="10">
    <location>
        <begin position="710"/>
        <end position="776"/>
    </location>
</feature>
<dbReference type="GO" id="GO:0008658">
    <property type="term" value="F:penicillin binding"/>
    <property type="evidence" value="ECO:0007669"/>
    <property type="project" value="InterPro"/>
</dbReference>
<dbReference type="GO" id="GO:0009002">
    <property type="term" value="F:serine-type D-Ala-D-Ala carboxypeptidase activity"/>
    <property type="evidence" value="ECO:0007669"/>
    <property type="project" value="UniProtKB-EC"/>
</dbReference>
<reference evidence="11 12" key="1">
    <citation type="submission" date="2020-07" db="EMBL/GenBank/DDBJ databases">
        <title>Sequencing the genomes of 1000 actinobacteria strains.</title>
        <authorList>
            <person name="Klenk H.-P."/>
        </authorList>
    </citation>
    <scope>NUCLEOTIDE SEQUENCE [LARGE SCALE GENOMIC DNA]</scope>
    <source>
        <strain evidence="11 12">LI1</strain>
    </source>
</reference>
<evidence type="ECO:0000256" key="5">
    <source>
        <dbReference type="ARBA" id="ARBA00022801"/>
    </source>
</evidence>
<proteinExistence type="predicted"/>
<evidence type="ECO:0000313" key="11">
    <source>
        <dbReference type="EMBL" id="NYJ20400.1"/>
    </source>
</evidence>
<dbReference type="InterPro" id="IPR012338">
    <property type="entry name" value="Beta-lactam/transpept-like"/>
</dbReference>
<dbReference type="Gene3D" id="1.10.3810.10">
    <property type="entry name" value="Biosynthetic peptidoglycan transglycosylase-like"/>
    <property type="match status" value="1"/>
</dbReference>
<comment type="caution">
    <text evidence="11">The sequence shown here is derived from an EMBL/GenBank/DDBJ whole genome shotgun (WGS) entry which is preliminary data.</text>
</comment>
<dbReference type="SUPFAM" id="SSF53955">
    <property type="entry name" value="Lysozyme-like"/>
    <property type="match status" value="1"/>
</dbReference>
<evidence type="ECO:0000256" key="4">
    <source>
        <dbReference type="ARBA" id="ARBA00022679"/>
    </source>
</evidence>
<dbReference type="CDD" id="cd06577">
    <property type="entry name" value="PASTA_pknB"/>
    <property type="match status" value="2"/>
</dbReference>
<dbReference type="InterPro" id="IPR023346">
    <property type="entry name" value="Lysozyme-like_dom_sf"/>
</dbReference>
<feature type="domain" description="PASTA" evidence="10">
    <location>
        <begin position="777"/>
        <end position="839"/>
    </location>
</feature>
<evidence type="ECO:0000256" key="1">
    <source>
        <dbReference type="ARBA" id="ARBA00022645"/>
    </source>
</evidence>
<feature type="region of interest" description="Disordered" evidence="9">
    <location>
        <begin position="455"/>
        <end position="494"/>
    </location>
</feature>
<keyword evidence="2" id="KW-0645">Protease</keyword>
<dbReference type="PANTHER" id="PTHR32282:SF33">
    <property type="entry name" value="PEPTIDOGLYCAN GLYCOSYLTRANSFERASE"/>
    <property type="match status" value="1"/>
</dbReference>
<evidence type="ECO:0000259" key="10">
    <source>
        <dbReference type="PROSITE" id="PS51178"/>
    </source>
</evidence>
<evidence type="ECO:0000256" key="3">
    <source>
        <dbReference type="ARBA" id="ARBA00022676"/>
    </source>
</evidence>
<keyword evidence="3" id="KW-0328">Glycosyltransferase</keyword>
<dbReference type="GO" id="GO:0009252">
    <property type="term" value="P:peptidoglycan biosynthetic process"/>
    <property type="evidence" value="ECO:0007669"/>
    <property type="project" value="TreeGrafter"/>
</dbReference>
<dbReference type="InterPro" id="IPR050396">
    <property type="entry name" value="Glycosyltr_51/Transpeptidase"/>
</dbReference>